<keyword evidence="1" id="KW-0175">Coiled coil</keyword>
<dbReference type="AlphaFoldDB" id="E3KM07"/>
<dbReference type="Proteomes" id="UP000008783">
    <property type="component" value="Unassembled WGS sequence"/>
</dbReference>
<feature type="compositionally biased region" description="Basic and acidic residues" evidence="2">
    <location>
        <begin position="146"/>
        <end position="155"/>
    </location>
</feature>
<feature type="region of interest" description="Disordered" evidence="2">
    <location>
        <begin position="130"/>
        <end position="233"/>
    </location>
</feature>
<accession>E3KM07</accession>
<organism evidence="4 5">
    <name type="scientific">Puccinia graminis f. sp. tritici (strain CRL 75-36-700-3 / race SCCL)</name>
    <name type="common">Black stem rust fungus</name>
    <dbReference type="NCBI Taxonomy" id="418459"/>
    <lineage>
        <taxon>Eukaryota</taxon>
        <taxon>Fungi</taxon>
        <taxon>Dikarya</taxon>
        <taxon>Basidiomycota</taxon>
        <taxon>Pucciniomycotina</taxon>
        <taxon>Pucciniomycetes</taxon>
        <taxon>Pucciniales</taxon>
        <taxon>Pucciniaceae</taxon>
        <taxon>Puccinia</taxon>
    </lineage>
</organism>
<dbReference type="VEuPathDB" id="FungiDB:PGTG_11525"/>
<dbReference type="KEGG" id="pgr:PGTG_11525"/>
<sequence length="978" mass="110662">MFIMKKLGVGLTAFLMSYVVGNATPSGAVQTTPSLACSNLLHSVFDAPDPCKSLTFRNSKAGFWDKRFLKDVKNSARSLSVWRKAILEFQLSEGPPSIKGKLVKRNFLSPIQVEKSKNVWRHREDATPKSILDRGIISPAGSTYDPEEKQTDPSHEPPNMRTFWIGSGSHSNNFEDSSTMSDASSQSDFDAKTQSDEEGPASTHFSPDHSMRTTHGKLVRSTDSNAASEGKSVFDWIPEPNGMQLLRGGKKTKVYQRKAPVVPSPIFDEMETKWDAQLRGPLLRLQHLVEIKLQPNRYTTVDLMKEEAIEIQSILNSLVQILEQPKLIKYLKIKDNVLAYHESYAEGCRLLQEVADVWINVRNNLDRLEVHVKLKRFEDTLEFLDAIRGDVLDMVSQRMALEMKNLLREVENYVDLDGPHLAHPPSPLDSDPQPLPVNQKYLPFNTHPGPEQVPSASQNQHLSSDINFTPPVIPQVMRSIEDIADSAKSFLNTLGNLKECRDAMKKDATNVERVEEQRHVLENELQNLRWKLSESGTAKIWSELLTREKFEAKKVELDTVIQDMFAANYLIRAFQTVYLGRKVTYSHNNKTYHDLAWVISEGLKAALKSASARQMDGLADILKSSTTTHIMSINDASLVNVNALITRFEHAPPDGMSWIKLQGKKLAEILEFHEVNLSHKRAVSNIKSQLKEVRDSLHSESSMPYGVLLDYQIKPWLSKLDVFDINLGTDSLASIHQSIHVPMKNQFEWEVEKLIEEIVLLKNTILGLTPGFLKPPKYTRTKLLTRRSVFPLQYNNNSNLALATHFRIIKEKLLWGTSKRFQTAQLLPLTAPDGMLQVSKDFGSAKDNEKFSKHRGVIDDLIGLVTSIELYKVAGVCPMSQHGASPELDSAKQLWIAYGSKKTAVLEMARNWRAFGLIFRDIIEVMMPSKSIEERQTQTYSDLFEAYQQAIHTKDCCCKLTSSKNTVIDRQIIDFEIL</sequence>
<reference evidence="5" key="2">
    <citation type="journal article" date="2011" name="Proc. Natl. Acad. Sci. U.S.A.">
        <title>Obligate biotrophy features unraveled by the genomic analysis of rust fungi.</title>
        <authorList>
            <person name="Duplessis S."/>
            <person name="Cuomo C.A."/>
            <person name="Lin Y.-C."/>
            <person name="Aerts A."/>
            <person name="Tisserant E."/>
            <person name="Veneault-Fourrey C."/>
            <person name="Joly D.L."/>
            <person name="Hacquard S."/>
            <person name="Amselem J."/>
            <person name="Cantarel B.L."/>
            <person name="Chiu R."/>
            <person name="Coutinho P.M."/>
            <person name="Feau N."/>
            <person name="Field M."/>
            <person name="Frey P."/>
            <person name="Gelhaye E."/>
            <person name="Goldberg J."/>
            <person name="Grabherr M.G."/>
            <person name="Kodira C.D."/>
            <person name="Kohler A."/>
            <person name="Kuees U."/>
            <person name="Lindquist E.A."/>
            <person name="Lucas S.M."/>
            <person name="Mago R."/>
            <person name="Mauceli E."/>
            <person name="Morin E."/>
            <person name="Murat C."/>
            <person name="Pangilinan J.L."/>
            <person name="Park R."/>
            <person name="Pearson M."/>
            <person name="Quesneville H."/>
            <person name="Rouhier N."/>
            <person name="Sakthikumar S."/>
            <person name="Salamov A.A."/>
            <person name="Schmutz J."/>
            <person name="Selles B."/>
            <person name="Shapiro H."/>
            <person name="Tanguay P."/>
            <person name="Tuskan G.A."/>
            <person name="Henrissat B."/>
            <person name="Van de Peer Y."/>
            <person name="Rouze P."/>
            <person name="Ellis J.G."/>
            <person name="Dodds P.N."/>
            <person name="Schein J.E."/>
            <person name="Zhong S."/>
            <person name="Hamelin R.C."/>
            <person name="Grigoriev I.V."/>
            <person name="Szabo L.J."/>
            <person name="Martin F."/>
        </authorList>
    </citation>
    <scope>NUCLEOTIDE SEQUENCE [LARGE SCALE GENOMIC DNA]</scope>
    <source>
        <strain evidence="5">CRL 75-36-700-3 / race SCCL</strain>
    </source>
</reference>
<feature type="chain" id="PRO_5003173985" evidence="3">
    <location>
        <begin position="24"/>
        <end position="978"/>
    </location>
</feature>
<dbReference type="EMBL" id="DS178294">
    <property type="protein sequence ID" value="EFP85356.2"/>
    <property type="molecule type" value="Genomic_DNA"/>
</dbReference>
<dbReference type="HOGENOM" id="CLU_304055_0_0_1"/>
<keyword evidence="5" id="KW-1185">Reference proteome</keyword>
<feature type="coiled-coil region" evidence="1">
    <location>
        <begin position="497"/>
        <end position="531"/>
    </location>
</feature>
<reference key="1">
    <citation type="submission" date="2007-01" db="EMBL/GenBank/DDBJ databases">
        <title>The Genome Sequence of Puccinia graminis f. sp. tritici Strain CRL 75-36-700-3.</title>
        <authorList>
            <consortium name="The Broad Institute Genome Sequencing Platform"/>
            <person name="Birren B."/>
            <person name="Lander E."/>
            <person name="Galagan J."/>
            <person name="Nusbaum C."/>
            <person name="Devon K."/>
            <person name="Cuomo C."/>
            <person name="Jaffe D."/>
            <person name="Butler J."/>
            <person name="Alvarez P."/>
            <person name="Gnerre S."/>
            <person name="Grabherr M."/>
            <person name="Mauceli E."/>
            <person name="Brockman W."/>
            <person name="Young S."/>
            <person name="LaButti K."/>
            <person name="Sykes S."/>
            <person name="DeCaprio D."/>
            <person name="Crawford M."/>
            <person name="Koehrsen M."/>
            <person name="Engels R."/>
            <person name="Montgomery P."/>
            <person name="Pearson M."/>
            <person name="Howarth C."/>
            <person name="Larson L."/>
            <person name="White J."/>
            <person name="Zeng Q."/>
            <person name="Kodira C."/>
            <person name="Yandava C."/>
            <person name="Alvarado L."/>
            <person name="O'Leary S."/>
            <person name="Szabo L."/>
            <person name="Dean R."/>
            <person name="Schein J."/>
        </authorList>
    </citation>
    <scope>NUCLEOTIDE SEQUENCE</scope>
    <source>
        <strain>CRL 75-36-700-3</strain>
    </source>
</reference>
<dbReference type="OrthoDB" id="2498778at2759"/>
<evidence type="ECO:0000313" key="5">
    <source>
        <dbReference type="Proteomes" id="UP000008783"/>
    </source>
</evidence>
<keyword evidence="3" id="KW-0732">Signal</keyword>
<dbReference type="RefSeq" id="XP_003329775.2">
    <property type="nucleotide sequence ID" value="XM_003329727.2"/>
</dbReference>
<name>E3KM07_PUCGT</name>
<proteinExistence type="predicted"/>
<protein>
    <submittedName>
        <fullName evidence="4">Uncharacterized protein</fullName>
    </submittedName>
</protein>
<feature type="signal peptide" evidence="3">
    <location>
        <begin position="1"/>
        <end position="23"/>
    </location>
</feature>
<dbReference type="GeneID" id="10543899"/>
<gene>
    <name evidence="4" type="ORF">PGTG_11525</name>
</gene>
<evidence type="ECO:0000313" key="4">
    <source>
        <dbReference type="EMBL" id="EFP85356.2"/>
    </source>
</evidence>
<evidence type="ECO:0000256" key="2">
    <source>
        <dbReference type="SAM" id="MobiDB-lite"/>
    </source>
</evidence>
<dbReference type="InParanoid" id="E3KM07"/>
<evidence type="ECO:0000256" key="1">
    <source>
        <dbReference type="SAM" id="Coils"/>
    </source>
</evidence>
<feature type="compositionally biased region" description="Low complexity" evidence="2">
    <location>
        <begin position="176"/>
        <end position="188"/>
    </location>
</feature>
<evidence type="ECO:0000256" key="3">
    <source>
        <dbReference type="SAM" id="SignalP"/>
    </source>
</evidence>